<dbReference type="InterPro" id="IPR004167">
    <property type="entry name" value="PSBD"/>
</dbReference>
<dbReference type="Gene3D" id="3.30.559.10">
    <property type="entry name" value="Chloramphenicol acetyltransferase-like domain"/>
    <property type="match status" value="1"/>
</dbReference>
<keyword evidence="2 3" id="KW-0450">Lipoyl</keyword>
<dbReference type="Proteomes" id="UP000037460">
    <property type="component" value="Unassembled WGS sequence"/>
</dbReference>
<dbReference type="EC" id="2.3.1.-" evidence="3"/>
<dbReference type="OrthoDB" id="537444at2759"/>
<dbReference type="Gene3D" id="2.40.50.100">
    <property type="match status" value="1"/>
</dbReference>
<dbReference type="InterPro" id="IPR001078">
    <property type="entry name" value="2-oxoacid_DH_actylTfrase"/>
</dbReference>
<accession>A0A0M0K001</accession>
<dbReference type="InterPro" id="IPR011053">
    <property type="entry name" value="Single_hybrid_motif"/>
</dbReference>
<dbReference type="Pfam" id="PF00198">
    <property type="entry name" value="2-oxoacid_dh"/>
    <property type="match status" value="1"/>
</dbReference>
<evidence type="ECO:0000256" key="2">
    <source>
        <dbReference type="ARBA" id="ARBA00022823"/>
    </source>
</evidence>
<keyword evidence="3 5" id="KW-0808">Transferase</keyword>
<keyword evidence="3" id="KW-0012">Acyltransferase</keyword>
<dbReference type="CDD" id="cd06849">
    <property type="entry name" value="lipoyl_domain"/>
    <property type="match status" value="1"/>
</dbReference>
<dbReference type="Pfam" id="PF00364">
    <property type="entry name" value="Biotin_lipoyl"/>
    <property type="match status" value="1"/>
</dbReference>
<dbReference type="GO" id="GO:0006086">
    <property type="term" value="P:pyruvate decarboxylation to acetyl-CoA"/>
    <property type="evidence" value="ECO:0007669"/>
    <property type="project" value="InterPro"/>
</dbReference>
<dbReference type="FunFam" id="3.30.559.10:FF:000003">
    <property type="entry name" value="Acetyltransferase component of pyruvate dehydrogenase complex"/>
    <property type="match status" value="1"/>
</dbReference>
<dbReference type="GO" id="GO:0045254">
    <property type="term" value="C:pyruvate dehydrogenase complex"/>
    <property type="evidence" value="ECO:0007669"/>
    <property type="project" value="InterPro"/>
</dbReference>
<keyword evidence="6" id="KW-1185">Reference proteome</keyword>
<dbReference type="SUPFAM" id="SSF51230">
    <property type="entry name" value="Single hybrid motif"/>
    <property type="match status" value="1"/>
</dbReference>
<name>A0A0M0K001_9EUKA</name>
<gene>
    <name evidence="5" type="ORF">Ctob_007081</name>
</gene>
<sequence length="343" mass="35966">MTSGNLASWKKAVGDKIEAGDVIAEVETDKATVDYEAVDEGIIAKILKPEGTQDITVGTPIAAGIALATIAGTGPGGRIIAADVLEQAAKPAVAAAAPAAEMKAPAVEMPPGAAFVDLPNTQIRKVTAKRMVENKNGDIPHYYLTMEVEMDALMEMRASVNAAQDKVKTSVNDYVIKACAYALKEVPACNSQWTDEYIRQFAAADISVAVNTDRGLLTPIIFSADTKSVVEISQDVKSLAGKAKAGKLKPAEFIGGTFTVSNLGMTGVKQFTAIINGPQACILAVGSAEKKLVPGPDQATPFLTKTVMAVTLSSDHRIVDGAIGAEWLKAFKKAIENPVLLLL</sequence>
<dbReference type="PANTHER" id="PTHR23151">
    <property type="entry name" value="DIHYDROLIPOAMIDE ACETYL/SUCCINYL-TRANSFERASE-RELATED"/>
    <property type="match status" value="1"/>
</dbReference>
<organism evidence="5 6">
    <name type="scientific">Chrysochromulina tobinii</name>
    <dbReference type="NCBI Taxonomy" id="1460289"/>
    <lineage>
        <taxon>Eukaryota</taxon>
        <taxon>Haptista</taxon>
        <taxon>Haptophyta</taxon>
        <taxon>Prymnesiophyceae</taxon>
        <taxon>Prymnesiales</taxon>
        <taxon>Chrysochromulinaceae</taxon>
        <taxon>Chrysochromulina</taxon>
    </lineage>
</organism>
<dbReference type="AlphaFoldDB" id="A0A0M0K001"/>
<evidence type="ECO:0000313" key="6">
    <source>
        <dbReference type="Proteomes" id="UP000037460"/>
    </source>
</evidence>
<dbReference type="Gene3D" id="4.10.320.10">
    <property type="entry name" value="E3-binding domain"/>
    <property type="match status" value="1"/>
</dbReference>
<dbReference type="SUPFAM" id="SSF52777">
    <property type="entry name" value="CoA-dependent acyltransferases"/>
    <property type="match status" value="1"/>
</dbReference>
<dbReference type="EMBL" id="JWZX01001844">
    <property type="protein sequence ID" value="KOO32130.1"/>
    <property type="molecule type" value="Genomic_DNA"/>
</dbReference>
<dbReference type="InterPro" id="IPR000089">
    <property type="entry name" value="Biotin_lipoyl"/>
</dbReference>
<comment type="cofactor">
    <cofactor evidence="3">
        <name>(R)-lipoate</name>
        <dbReference type="ChEBI" id="CHEBI:83088"/>
    </cofactor>
</comment>
<dbReference type="Pfam" id="PF02817">
    <property type="entry name" value="E3_binding"/>
    <property type="match status" value="1"/>
</dbReference>
<feature type="domain" description="Lipoyl-binding" evidence="4">
    <location>
        <begin position="1"/>
        <end position="71"/>
    </location>
</feature>
<dbReference type="InterPro" id="IPR036625">
    <property type="entry name" value="E3-bd_dom_sf"/>
</dbReference>
<reference evidence="6" key="1">
    <citation type="journal article" date="2015" name="PLoS Genet.">
        <title>Genome Sequence and Transcriptome Analyses of Chrysochromulina tobin: Metabolic Tools for Enhanced Algal Fitness in the Prominent Order Prymnesiales (Haptophyceae).</title>
        <authorList>
            <person name="Hovde B.T."/>
            <person name="Deodato C.R."/>
            <person name="Hunsperger H.M."/>
            <person name="Ryken S.A."/>
            <person name="Yost W."/>
            <person name="Jha R.K."/>
            <person name="Patterson J."/>
            <person name="Monnat R.J. Jr."/>
            <person name="Barlow S.B."/>
            <person name="Starkenburg S.R."/>
            <person name="Cattolico R.A."/>
        </authorList>
    </citation>
    <scope>NUCLEOTIDE SEQUENCE</scope>
    <source>
        <strain evidence="6">CCMP291</strain>
    </source>
</reference>
<dbReference type="PANTHER" id="PTHR23151:SF90">
    <property type="entry name" value="DIHYDROLIPOYLLYSINE-RESIDUE ACETYLTRANSFERASE COMPONENT OF PYRUVATE DEHYDROGENASE COMPLEX, MITOCHONDRIAL-RELATED"/>
    <property type="match status" value="1"/>
</dbReference>
<evidence type="ECO:0000256" key="1">
    <source>
        <dbReference type="ARBA" id="ARBA00007317"/>
    </source>
</evidence>
<evidence type="ECO:0000259" key="4">
    <source>
        <dbReference type="PROSITE" id="PS50968"/>
    </source>
</evidence>
<dbReference type="GO" id="GO:0016746">
    <property type="term" value="F:acyltransferase activity"/>
    <property type="evidence" value="ECO:0007669"/>
    <property type="project" value="UniProtKB-KW"/>
</dbReference>
<dbReference type="InterPro" id="IPR045257">
    <property type="entry name" value="E2/Pdx1"/>
</dbReference>
<comment type="caution">
    <text evidence="5">The sequence shown here is derived from an EMBL/GenBank/DDBJ whole genome shotgun (WGS) entry which is preliminary data.</text>
</comment>
<keyword evidence="5" id="KW-0670">Pyruvate</keyword>
<protein>
    <recommendedName>
        <fullName evidence="3">Dihydrolipoamide acetyltransferase component of pyruvate dehydrogenase complex</fullName>
        <ecNumber evidence="3">2.3.1.-</ecNumber>
    </recommendedName>
</protein>
<evidence type="ECO:0000256" key="3">
    <source>
        <dbReference type="RuleBase" id="RU003423"/>
    </source>
</evidence>
<comment type="similarity">
    <text evidence="1 3">Belongs to the 2-oxoacid dehydrogenase family.</text>
</comment>
<dbReference type="PROSITE" id="PS50968">
    <property type="entry name" value="BIOTINYL_LIPOYL"/>
    <property type="match status" value="1"/>
</dbReference>
<evidence type="ECO:0000313" key="5">
    <source>
        <dbReference type="EMBL" id="KOO32130.1"/>
    </source>
</evidence>
<dbReference type="InterPro" id="IPR023213">
    <property type="entry name" value="CAT-like_dom_sf"/>
</dbReference>
<proteinExistence type="inferred from homology"/>